<dbReference type="RefSeq" id="XP_014253937.1">
    <property type="nucleotide sequence ID" value="XM_014398451.2"/>
</dbReference>
<keyword evidence="3" id="KW-0809">Transit peptide</keyword>
<dbReference type="AlphaFoldDB" id="A0A8I6S147"/>
<keyword evidence="5" id="KW-0496">Mitochondrion</keyword>
<dbReference type="KEGG" id="clec:106669149"/>
<dbReference type="GeneID" id="106669149"/>
<keyword evidence="9" id="KW-0175">Coiled coil</keyword>
<dbReference type="InterPro" id="IPR026140">
    <property type="entry name" value="Ribosomal_mS26"/>
</dbReference>
<keyword evidence="11" id="KW-1185">Reference proteome</keyword>
<evidence type="ECO:0000313" key="11">
    <source>
        <dbReference type="Proteomes" id="UP000494040"/>
    </source>
</evidence>
<sequence>MLTNVFSRVQGEIARCRDANRLVTALGETSIRWRTKPRWLPVAKSKMFRIPERKPQPKEEREELKKLHNIYRTEFKSIRLFFHNKIQEMTTGESVIMEQKKREEDEHLKCIRINDEWNQSVAKLREKLLAEDKEKELEETLKQIEENRLQLEKQKEEAERLVREEKERSKYYITNENIDEVIEHAMANPVDYNFCIDLDCNVYHGRLARKELPPKNEIVEPKNEEVATG</sequence>
<dbReference type="Proteomes" id="UP000494040">
    <property type="component" value="Unassembled WGS sequence"/>
</dbReference>
<organism evidence="10 11">
    <name type="scientific">Cimex lectularius</name>
    <name type="common">Bed bug</name>
    <name type="synonym">Acanthia lectularia</name>
    <dbReference type="NCBI Taxonomy" id="79782"/>
    <lineage>
        <taxon>Eukaryota</taxon>
        <taxon>Metazoa</taxon>
        <taxon>Ecdysozoa</taxon>
        <taxon>Arthropoda</taxon>
        <taxon>Hexapoda</taxon>
        <taxon>Insecta</taxon>
        <taxon>Pterygota</taxon>
        <taxon>Neoptera</taxon>
        <taxon>Paraneoptera</taxon>
        <taxon>Hemiptera</taxon>
        <taxon>Heteroptera</taxon>
        <taxon>Panheteroptera</taxon>
        <taxon>Cimicomorpha</taxon>
        <taxon>Cimicidae</taxon>
        <taxon>Cimex</taxon>
    </lineage>
</organism>
<comment type="similarity">
    <text evidence="2">Belongs to the mitochondrion-specific ribosomal protein mS26 family.</text>
</comment>
<accession>A0A8I6S147</accession>
<dbReference type="GO" id="GO:0005763">
    <property type="term" value="C:mitochondrial small ribosomal subunit"/>
    <property type="evidence" value="ECO:0007669"/>
    <property type="project" value="InterPro"/>
</dbReference>
<comment type="subcellular location">
    <subcellularLocation>
        <location evidence="1">Mitochondrion</location>
    </subcellularLocation>
</comment>
<feature type="coiled-coil region" evidence="9">
    <location>
        <begin position="114"/>
        <end position="168"/>
    </location>
</feature>
<keyword evidence="6" id="KW-0687">Ribonucleoprotein</keyword>
<protein>
    <recommendedName>
        <fullName evidence="7">Small ribosomal subunit protein mS26</fullName>
    </recommendedName>
    <alternativeName>
        <fullName evidence="8">28S ribosomal protein S26, mitochondrial</fullName>
    </alternativeName>
</protein>
<dbReference type="OMA" id="WNNQENL"/>
<reference evidence="10" key="1">
    <citation type="submission" date="2022-01" db="UniProtKB">
        <authorList>
            <consortium name="EnsemblMetazoa"/>
        </authorList>
    </citation>
    <scope>IDENTIFICATION</scope>
</reference>
<evidence type="ECO:0000313" key="10">
    <source>
        <dbReference type="EnsemblMetazoa" id="XP_014253937.1"/>
    </source>
</evidence>
<evidence type="ECO:0000256" key="3">
    <source>
        <dbReference type="ARBA" id="ARBA00022946"/>
    </source>
</evidence>
<evidence type="ECO:0000256" key="2">
    <source>
        <dbReference type="ARBA" id="ARBA00009672"/>
    </source>
</evidence>
<evidence type="ECO:0000256" key="7">
    <source>
        <dbReference type="ARBA" id="ARBA00035138"/>
    </source>
</evidence>
<evidence type="ECO:0000256" key="8">
    <source>
        <dbReference type="ARBA" id="ARBA00035344"/>
    </source>
</evidence>
<dbReference type="PANTHER" id="PTHR21035">
    <property type="entry name" value="28S RIBOSOMAL PROTEIN S26, MITOCHONDRIAL"/>
    <property type="match status" value="1"/>
</dbReference>
<dbReference type="EnsemblMetazoa" id="XM_014398451.2">
    <property type="protein sequence ID" value="XP_014253937.1"/>
    <property type="gene ID" value="LOC106669149"/>
</dbReference>
<dbReference type="PANTHER" id="PTHR21035:SF2">
    <property type="entry name" value="SMALL RIBOSOMAL SUBUNIT PROTEIN MS26"/>
    <property type="match status" value="1"/>
</dbReference>
<evidence type="ECO:0000256" key="6">
    <source>
        <dbReference type="ARBA" id="ARBA00023274"/>
    </source>
</evidence>
<evidence type="ECO:0000256" key="4">
    <source>
        <dbReference type="ARBA" id="ARBA00022980"/>
    </source>
</evidence>
<keyword evidence="4" id="KW-0689">Ribosomal protein</keyword>
<proteinExistence type="inferred from homology"/>
<evidence type="ECO:0000256" key="1">
    <source>
        <dbReference type="ARBA" id="ARBA00004173"/>
    </source>
</evidence>
<dbReference type="OrthoDB" id="5988811at2759"/>
<dbReference type="Pfam" id="PF14943">
    <property type="entry name" value="MRP-S26"/>
    <property type="match status" value="1"/>
</dbReference>
<evidence type="ECO:0000256" key="5">
    <source>
        <dbReference type="ARBA" id="ARBA00023128"/>
    </source>
</evidence>
<name>A0A8I6S147_CIMLE</name>
<evidence type="ECO:0000256" key="9">
    <source>
        <dbReference type="SAM" id="Coils"/>
    </source>
</evidence>
<dbReference type="CTD" id="64949"/>